<feature type="region of interest" description="Disordered" evidence="2">
    <location>
        <begin position="395"/>
        <end position="461"/>
    </location>
</feature>
<evidence type="ECO:0000313" key="5">
    <source>
        <dbReference type="Proteomes" id="UP000607653"/>
    </source>
</evidence>
<evidence type="ECO:0000313" key="4">
    <source>
        <dbReference type="EMBL" id="DAD37293.1"/>
    </source>
</evidence>
<feature type="compositionally biased region" description="Polar residues" evidence="2">
    <location>
        <begin position="400"/>
        <end position="413"/>
    </location>
</feature>
<reference evidence="4 5" key="1">
    <citation type="journal article" date="2020" name="Mol. Biol. Evol.">
        <title>Distinct Expression and Methylation Patterns for Genes with Different Fates following a Single Whole-Genome Duplication in Flowering Plants.</title>
        <authorList>
            <person name="Shi T."/>
            <person name="Rahmani R.S."/>
            <person name="Gugger P.F."/>
            <person name="Wang M."/>
            <person name="Li H."/>
            <person name="Zhang Y."/>
            <person name="Li Z."/>
            <person name="Wang Q."/>
            <person name="Van de Peer Y."/>
            <person name="Marchal K."/>
            <person name="Chen J."/>
        </authorList>
    </citation>
    <scope>NUCLEOTIDE SEQUENCE [LARGE SCALE GENOMIC DNA]</scope>
    <source>
        <tissue evidence="4">Leaf</tissue>
    </source>
</reference>
<feature type="compositionally biased region" description="Low complexity" evidence="2">
    <location>
        <begin position="104"/>
        <end position="114"/>
    </location>
</feature>
<evidence type="ECO:0000259" key="3">
    <source>
        <dbReference type="Pfam" id="PF03763"/>
    </source>
</evidence>
<feature type="compositionally biased region" description="Polar residues" evidence="2">
    <location>
        <begin position="19"/>
        <end position="37"/>
    </location>
</feature>
<comment type="caution">
    <text evidence="4">The sequence shown here is derived from an EMBL/GenBank/DDBJ whole genome shotgun (WGS) entry which is preliminary data.</text>
</comment>
<feature type="compositionally biased region" description="Low complexity" evidence="2">
    <location>
        <begin position="199"/>
        <end position="210"/>
    </location>
</feature>
<dbReference type="Pfam" id="PF03763">
    <property type="entry name" value="Remorin_C"/>
    <property type="match status" value="1"/>
</dbReference>
<keyword evidence="5" id="KW-1185">Reference proteome</keyword>
<evidence type="ECO:0000256" key="1">
    <source>
        <dbReference type="ARBA" id="ARBA00005711"/>
    </source>
</evidence>
<feature type="domain" description="Remorin C-terminal" evidence="3">
    <location>
        <begin position="510"/>
        <end position="614"/>
    </location>
</feature>
<feature type="region of interest" description="Disordered" evidence="2">
    <location>
        <begin position="576"/>
        <end position="609"/>
    </location>
</feature>
<proteinExistence type="inferred from homology"/>
<feature type="compositionally biased region" description="Low complexity" evidence="2">
    <location>
        <begin position="414"/>
        <end position="431"/>
    </location>
</feature>
<feature type="region of interest" description="Disordered" evidence="2">
    <location>
        <begin position="190"/>
        <end position="231"/>
    </location>
</feature>
<dbReference type="InterPro" id="IPR005516">
    <property type="entry name" value="Remorin_C"/>
</dbReference>
<dbReference type="AlphaFoldDB" id="A0A822YYK3"/>
<dbReference type="PANTHER" id="PTHR31471:SF49">
    <property type="entry name" value="REMORIN FAMILY PROTEIN"/>
    <property type="match status" value="1"/>
</dbReference>
<feature type="region of interest" description="Disordered" evidence="2">
    <location>
        <begin position="94"/>
        <end position="121"/>
    </location>
</feature>
<comment type="similarity">
    <text evidence="1">Belongs to the remorin family.</text>
</comment>
<sequence length="623" mass="69403">MGVQDISAGFSKDRRPRSLSYSSDSEVSTTKYTQTSEEGTTLHCKAYSFAAFLFLFSKSQREREGEREIMEYERIDKVQTGIISPSKLRLKLMGPHHQRKKDGTNSNSSRTSPSRLEDAEFVKSSLLAPKDGDFEEEDGLKDLPSASLHTVTANVEASSVRLCAEGSLNSSQGNQTVLQPKDIALSKETGDMGRVKQQSSRSVTSSLSTVHPVKSMEEENPDYDSNASSSSFEFHKGERSLHNPIMRPFSRSVPSKWNDAEKWLVNRQPLHPNHSKKANLQNQMYRQPVNNLVRVAPESSGSDQKASLIPLAETKRIDSCHSTTQIMMEKFSFVSSGAPSISGPENGTDVSVDLCPLNKAKKDVDHNELSGSESSTADVTVFPSIRAVSMRDMGTEMTPIPSQEPSRTATPVGSTTPLRSPTSSIPSTPRRGAPASTPLEATTDDESECQKGGDKKDLSEQELKLKTRREIVALGVQLGKMNIAAWASKDEVENKTTTESVDPEQLIKTEYENRAAAWEEAEKSKHTARYRREEIKIQAWESQQKAKIEAEMRRVEAQVEQMRAHAQEKIMKKIAMTRQQSEQKRAAAEARRNQQAQRTNAQTEYIRQTGRIPSSHFKCCSWL</sequence>
<gene>
    <name evidence="4" type="ORF">HUJ06_007934</name>
</gene>
<feature type="compositionally biased region" description="Basic and acidic residues" evidence="2">
    <location>
        <begin position="448"/>
        <end position="461"/>
    </location>
</feature>
<feature type="region of interest" description="Disordered" evidence="2">
    <location>
        <begin position="1"/>
        <end position="37"/>
    </location>
</feature>
<name>A0A822YYK3_NELNU</name>
<dbReference type="EMBL" id="DUZY01000004">
    <property type="protein sequence ID" value="DAD37293.1"/>
    <property type="molecule type" value="Genomic_DNA"/>
</dbReference>
<organism evidence="4 5">
    <name type="scientific">Nelumbo nucifera</name>
    <name type="common">Sacred lotus</name>
    <dbReference type="NCBI Taxonomy" id="4432"/>
    <lineage>
        <taxon>Eukaryota</taxon>
        <taxon>Viridiplantae</taxon>
        <taxon>Streptophyta</taxon>
        <taxon>Embryophyta</taxon>
        <taxon>Tracheophyta</taxon>
        <taxon>Spermatophyta</taxon>
        <taxon>Magnoliopsida</taxon>
        <taxon>Proteales</taxon>
        <taxon>Nelumbonaceae</taxon>
        <taxon>Nelumbo</taxon>
    </lineage>
</organism>
<evidence type="ECO:0000256" key="2">
    <source>
        <dbReference type="SAM" id="MobiDB-lite"/>
    </source>
</evidence>
<protein>
    <recommendedName>
        <fullName evidence="3">Remorin C-terminal domain-containing protein</fullName>
    </recommendedName>
</protein>
<dbReference type="Proteomes" id="UP000607653">
    <property type="component" value="Unassembled WGS sequence"/>
</dbReference>
<feature type="compositionally biased region" description="Low complexity" evidence="2">
    <location>
        <begin position="593"/>
        <end position="603"/>
    </location>
</feature>
<accession>A0A822YYK3</accession>
<feature type="compositionally biased region" description="Basic and acidic residues" evidence="2">
    <location>
        <begin position="581"/>
        <end position="592"/>
    </location>
</feature>
<dbReference type="PANTHER" id="PTHR31471">
    <property type="entry name" value="OS02G0116800 PROTEIN"/>
    <property type="match status" value="1"/>
</dbReference>